<feature type="domain" description="Aminotransferase-like plant mobile" evidence="1">
    <location>
        <begin position="143"/>
        <end position="206"/>
    </location>
</feature>
<dbReference type="PANTHER" id="PTHR36607:SF23">
    <property type="entry name" value="AMINOTRANSFERASE-LIKE PLANT MOBILE DOMAIN-CONTAINING PROTEIN"/>
    <property type="match status" value="1"/>
</dbReference>
<keyword evidence="3" id="KW-1185">Reference proteome</keyword>
<protein>
    <recommendedName>
        <fullName evidence="1">Aminotransferase-like plant mobile domain-containing protein</fullName>
    </recommendedName>
</protein>
<dbReference type="PANTHER" id="PTHR36607">
    <property type="entry name" value="1,2-DIHYDROXY-3-KETO-5-METHYLTHIOPENTENE DIOXYGENASE 4"/>
    <property type="match status" value="1"/>
</dbReference>
<evidence type="ECO:0000313" key="2">
    <source>
        <dbReference type="EMBL" id="KAK4406568.1"/>
    </source>
</evidence>
<name>A0AAE1X775_9LAMI</name>
<dbReference type="InterPro" id="IPR019557">
    <property type="entry name" value="AminoTfrase-like_pln_mobile"/>
</dbReference>
<dbReference type="EMBL" id="JACGWL010000003">
    <property type="protein sequence ID" value="KAK4406568.1"/>
    <property type="molecule type" value="Genomic_DNA"/>
</dbReference>
<organism evidence="2 3">
    <name type="scientific">Sesamum angolense</name>
    <dbReference type="NCBI Taxonomy" id="2727404"/>
    <lineage>
        <taxon>Eukaryota</taxon>
        <taxon>Viridiplantae</taxon>
        <taxon>Streptophyta</taxon>
        <taxon>Embryophyta</taxon>
        <taxon>Tracheophyta</taxon>
        <taxon>Spermatophyta</taxon>
        <taxon>Magnoliopsida</taxon>
        <taxon>eudicotyledons</taxon>
        <taxon>Gunneridae</taxon>
        <taxon>Pentapetalae</taxon>
        <taxon>asterids</taxon>
        <taxon>lamiids</taxon>
        <taxon>Lamiales</taxon>
        <taxon>Pedaliaceae</taxon>
        <taxon>Sesamum</taxon>
    </lineage>
</organism>
<evidence type="ECO:0000259" key="1">
    <source>
        <dbReference type="Pfam" id="PF10536"/>
    </source>
</evidence>
<reference evidence="2" key="2">
    <citation type="journal article" date="2024" name="Plant">
        <title>Genomic evolution and insights into agronomic trait innovations of Sesamum species.</title>
        <authorList>
            <person name="Miao H."/>
            <person name="Wang L."/>
            <person name="Qu L."/>
            <person name="Liu H."/>
            <person name="Sun Y."/>
            <person name="Le M."/>
            <person name="Wang Q."/>
            <person name="Wei S."/>
            <person name="Zheng Y."/>
            <person name="Lin W."/>
            <person name="Duan Y."/>
            <person name="Cao H."/>
            <person name="Xiong S."/>
            <person name="Wang X."/>
            <person name="Wei L."/>
            <person name="Li C."/>
            <person name="Ma Q."/>
            <person name="Ju M."/>
            <person name="Zhao R."/>
            <person name="Li G."/>
            <person name="Mu C."/>
            <person name="Tian Q."/>
            <person name="Mei H."/>
            <person name="Zhang T."/>
            <person name="Gao T."/>
            <person name="Zhang H."/>
        </authorList>
    </citation>
    <scope>NUCLEOTIDE SEQUENCE</scope>
    <source>
        <strain evidence="2">K16</strain>
    </source>
</reference>
<comment type="caution">
    <text evidence="2">The sequence shown here is derived from an EMBL/GenBank/DDBJ whole genome shotgun (WGS) entry which is preliminary data.</text>
</comment>
<dbReference type="Proteomes" id="UP001289374">
    <property type="component" value="Unassembled WGS sequence"/>
</dbReference>
<evidence type="ECO:0000313" key="3">
    <source>
        <dbReference type="Proteomes" id="UP001289374"/>
    </source>
</evidence>
<sequence length="311" mass="35782">MVYFKDKSSPSGESHLIILDNQNQPVEKGTMLAVYAPLIGGRNVNPWPRLTNYSHLSEWCQEISLSKNVKAWILRANHHEPHRHQPADDFAHLCTLGRSIIEGDAKWDGDLRFTGEFRYTKGYWEWTKDVLSRCGDRLRYLKIYDVVYASLFTYDQNSDIVKAFCEAWCPLTNTLLTSAGEMSISLWDLHELVGLPMTGCLYDEVVPSALELTGIDEKRERFIPHSSKYLLYAYHLLQSADDNRCSHISIDKWVKFWSKKTTKYHPSPPCKEKKTVLPKSTHNPLGDIAIHEKWSTAEEALFAKLCIEMSL</sequence>
<proteinExistence type="predicted"/>
<dbReference type="Pfam" id="PF10536">
    <property type="entry name" value="PMD"/>
    <property type="match status" value="1"/>
</dbReference>
<gene>
    <name evidence="2" type="ORF">Sango_0663300</name>
</gene>
<reference evidence="2" key="1">
    <citation type="submission" date="2020-06" db="EMBL/GenBank/DDBJ databases">
        <authorList>
            <person name="Li T."/>
            <person name="Hu X."/>
            <person name="Zhang T."/>
            <person name="Song X."/>
            <person name="Zhang H."/>
            <person name="Dai N."/>
            <person name="Sheng W."/>
            <person name="Hou X."/>
            <person name="Wei L."/>
        </authorList>
    </citation>
    <scope>NUCLEOTIDE SEQUENCE</scope>
    <source>
        <strain evidence="2">K16</strain>
        <tissue evidence="2">Leaf</tissue>
    </source>
</reference>
<dbReference type="AlphaFoldDB" id="A0AAE1X775"/>
<accession>A0AAE1X775</accession>